<proteinExistence type="predicted"/>
<evidence type="ECO:0000313" key="2">
    <source>
        <dbReference type="Proteomes" id="UP001595789"/>
    </source>
</evidence>
<dbReference type="EMBL" id="JBHSBW010000003">
    <property type="protein sequence ID" value="MFC4209915.1"/>
    <property type="molecule type" value="Genomic_DNA"/>
</dbReference>
<accession>A0ABV8P6U4</accession>
<gene>
    <name evidence="1" type="ORF">ACFOWA_01900</name>
</gene>
<comment type="caution">
    <text evidence="1">The sequence shown here is derived from an EMBL/GenBank/DDBJ whole genome shotgun (WGS) entry which is preliminary data.</text>
</comment>
<protein>
    <submittedName>
        <fullName evidence="1">Uncharacterized protein</fullName>
    </submittedName>
</protein>
<evidence type="ECO:0000313" key="1">
    <source>
        <dbReference type="EMBL" id="MFC4209915.1"/>
    </source>
</evidence>
<sequence>MKNEDKSPNIEVSNQLLFDIVSELAKKVNDIHRLHFSEEKLKKRTNQKEKFLAEILTNPTRNSKSR</sequence>
<name>A0ABV8P6U4_9SPHI</name>
<reference evidence="2" key="1">
    <citation type="journal article" date="2019" name="Int. J. Syst. Evol. Microbiol.">
        <title>The Global Catalogue of Microorganisms (GCM) 10K type strain sequencing project: providing services to taxonomists for standard genome sequencing and annotation.</title>
        <authorList>
            <consortium name="The Broad Institute Genomics Platform"/>
            <consortium name="The Broad Institute Genome Sequencing Center for Infectious Disease"/>
            <person name="Wu L."/>
            <person name="Ma J."/>
        </authorList>
    </citation>
    <scope>NUCLEOTIDE SEQUENCE [LARGE SCALE GENOMIC DNA]</scope>
    <source>
        <strain evidence="2">CCM 8691</strain>
    </source>
</reference>
<organism evidence="1 2">
    <name type="scientific">Pedobacter lithocola</name>
    <dbReference type="NCBI Taxonomy" id="1908239"/>
    <lineage>
        <taxon>Bacteria</taxon>
        <taxon>Pseudomonadati</taxon>
        <taxon>Bacteroidota</taxon>
        <taxon>Sphingobacteriia</taxon>
        <taxon>Sphingobacteriales</taxon>
        <taxon>Sphingobacteriaceae</taxon>
        <taxon>Pedobacter</taxon>
    </lineage>
</organism>
<keyword evidence="2" id="KW-1185">Reference proteome</keyword>
<dbReference type="Proteomes" id="UP001595789">
    <property type="component" value="Unassembled WGS sequence"/>
</dbReference>
<dbReference type="RefSeq" id="WP_378981199.1">
    <property type="nucleotide sequence ID" value="NZ_JBHSBW010000003.1"/>
</dbReference>